<dbReference type="PANTHER" id="PTHR41251">
    <property type="entry name" value="NON-HOMOLOGOUS END JOINING PROTEIN KU"/>
    <property type="match status" value="1"/>
</dbReference>
<protein>
    <recommendedName>
        <fullName evidence="3">Non-homologous end joining protein Ku</fullName>
    </recommendedName>
</protein>
<evidence type="ECO:0000313" key="6">
    <source>
        <dbReference type="EMBL" id="MVA76235.1"/>
    </source>
</evidence>
<proteinExistence type="inferred from homology"/>
<dbReference type="FunFam" id="2.40.290.10:FF:000004">
    <property type="entry name" value="Non-homologous end joining protein Ku"/>
    <property type="match status" value="1"/>
</dbReference>
<dbReference type="Gene3D" id="2.40.290.10">
    <property type="match status" value="1"/>
</dbReference>
<dbReference type="InterPro" id="IPR009187">
    <property type="entry name" value="Prok_Ku"/>
</dbReference>
<sequence>MARSIWTGALSFGLVSVPVGLYTATSEHEVRFHQFEEGTTSRIRYKRVNEDTGEEVPHERIVRGAEVEDGRWVVLTDEELDSVAPGRSRTIDITDFVDAAEIDPVHYQKSYYLAPTDETAAKPYALLVAALTKAQRIAVATFVMRGKQYLAAVRPSGDVLVLETMYFADEVRDPAEVLDDVPKMASPRSKDVQMAIDLIEAMSGPWEPERYTDTYTERVEELIAAKREDREVVTEDEPDRGGEVVDLVAALRASLDAAKGRRGGGSAGGSGSGGKAGGKQADLSGASKQELYARAQELELPGRSSMTRDELAAAVAEAEGSRRAG</sequence>
<keyword evidence="3" id="KW-0227">DNA damage</keyword>
<dbReference type="NCBIfam" id="TIGR02772">
    <property type="entry name" value="Ku_bact"/>
    <property type="match status" value="1"/>
</dbReference>
<evidence type="ECO:0000256" key="3">
    <source>
        <dbReference type="HAMAP-Rule" id="MF_01875"/>
    </source>
</evidence>
<comment type="function">
    <text evidence="3">With LigD forms a non-homologous end joining (NHEJ) DNA repair enzyme, which repairs dsDNA breaks with reduced fidelity. Binds linear dsDNA with 5'- and 3'- overhangs but not closed circular dsDNA nor ssDNA. Recruits and stimulates the ligase activity of LigD.</text>
</comment>
<dbReference type="CDD" id="cd00789">
    <property type="entry name" value="KU_like"/>
    <property type="match status" value="1"/>
</dbReference>
<feature type="compositionally biased region" description="Gly residues" evidence="4">
    <location>
        <begin position="263"/>
        <end position="277"/>
    </location>
</feature>
<keyword evidence="3" id="KW-0234">DNA repair</keyword>
<dbReference type="SUPFAM" id="SSF100939">
    <property type="entry name" value="SPOC domain-like"/>
    <property type="match status" value="1"/>
</dbReference>
<dbReference type="SMART" id="SM00559">
    <property type="entry name" value="Ku78"/>
    <property type="match status" value="1"/>
</dbReference>
<dbReference type="GO" id="GO:0003690">
    <property type="term" value="F:double-stranded DNA binding"/>
    <property type="evidence" value="ECO:0007669"/>
    <property type="project" value="UniProtKB-UniRule"/>
</dbReference>
<gene>
    <name evidence="3" type="primary">ku</name>
    <name evidence="6" type="ORF">GC722_09385</name>
</gene>
<keyword evidence="7" id="KW-1185">Reference proteome</keyword>
<evidence type="ECO:0000256" key="2">
    <source>
        <dbReference type="ARBA" id="ARBA00023172"/>
    </source>
</evidence>
<keyword evidence="2 3" id="KW-0233">DNA recombination</keyword>
<dbReference type="InterPro" id="IPR016194">
    <property type="entry name" value="SPOC-like_C_dom_sf"/>
</dbReference>
<dbReference type="RefSeq" id="WP_331714608.1">
    <property type="nucleotide sequence ID" value="NZ_WPCU01000005.1"/>
</dbReference>
<feature type="domain" description="Ku" evidence="5">
    <location>
        <begin position="53"/>
        <end position="183"/>
    </location>
</feature>
<comment type="caution">
    <text evidence="6">The sequence shown here is derived from an EMBL/GenBank/DDBJ whole genome shotgun (WGS) entry which is preliminary data.</text>
</comment>
<evidence type="ECO:0000256" key="1">
    <source>
        <dbReference type="ARBA" id="ARBA00023125"/>
    </source>
</evidence>
<dbReference type="InterPro" id="IPR006164">
    <property type="entry name" value="DNA_bd_Ku70/Ku80"/>
</dbReference>
<dbReference type="AlphaFoldDB" id="A0A6A9UX52"/>
<accession>A0A6A9UX52</accession>
<dbReference type="PANTHER" id="PTHR41251:SF1">
    <property type="entry name" value="NON-HOMOLOGOUS END JOINING PROTEIN KU"/>
    <property type="match status" value="1"/>
</dbReference>
<name>A0A6A9UX52_9ACTN</name>
<organism evidence="6 7">
    <name type="scientific">Auraticoccus cholistanensis</name>
    <dbReference type="NCBI Taxonomy" id="2656650"/>
    <lineage>
        <taxon>Bacteria</taxon>
        <taxon>Bacillati</taxon>
        <taxon>Actinomycetota</taxon>
        <taxon>Actinomycetes</taxon>
        <taxon>Propionibacteriales</taxon>
        <taxon>Propionibacteriaceae</taxon>
        <taxon>Auraticoccus</taxon>
    </lineage>
</organism>
<feature type="region of interest" description="Disordered" evidence="4">
    <location>
        <begin position="258"/>
        <end position="325"/>
    </location>
</feature>
<evidence type="ECO:0000256" key="4">
    <source>
        <dbReference type="SAM" id="MobiDB-lite"/>
    </source>
</evidence>
<keyword evidence="1 3" id="KW-0238">DNA-binding</keyword>
<dbReference type="Proteomes" id="UP000435304">
    <property type="component" value="Unassembled WGS sequence"/>
</dbReference>
<evidence type="ECO:0000313" key="7">
    <source>
        <dbReference type="Proteomes" id="UP000435304"/>
    </source>
</evidence>
<dbReference type="HAMAP" id="MF_01875">
    <property type="entry name" value="Prokaryotic_Ku"/>
    <property type="match status" value="1"/>
</dbReference>
<dbReference type="GO" id="GO:0006303">
    <property type="term" value="P:double-strand break repair via nonhomologous end joining"/>
    <property type="evidence" value="ECO:0007669"/>
    <property type="project" value="UniProtKB-UniRule"/>
</dbReference>
<evidence type="ECO:0000259" key="5">
    <source>
        <dbReference type="SMART" id="SM00559"/>
    </source>
</evidence>
<reference evidence="6 7" key="1">
    <citation type="submission" date="2019-12" db="EMBL/GenBank/DDBJ databases">
        <title>Auraticoccus cholistani sp. nov., an actinomycete isolated from soil of Cholistan desert.</title>
        <authorList>
            <person name="Cheema M.T."/>
        </authorList>
    </citation>
    <scope>NUCLEOTIDE SEQUENCE [LARGE SCALE GENOMIC DNA]</scope>
    <source>
        <strain evidence="6 7">F435</strain>
    </source>
</reference>
<dbReference type="PIRSF" id="PIRSF006493">
    <property type="entry name" value="Prok_Ku"/>
    <property type="match status" value="1"/>
</dbReference>
<comment type="subunit">
    <text evidence="3">Homodimer. Interacts with LigD.</text>
</comment>
<dbReference type="EMBL" id="WPCU01000005">
    <property type="protein sequence ID" value="MVA76235.1"/>
    <property type="molecule type" value="Genomic_DNA"/>
</dbReference>
<comment type="similarity">
    <text evidence="3">Belongs to the prokaryotic Ku family.</text>
</comment>
<dbReference type="GO" id="GO:0006310">
    <property type="term" value="P:DNA recombination"/>
    <property type="evidence" value="ECO:0007669"/>
    <property type="project" value="UniProtKB-KW"/>
</dbReference>
<dbReference type="Pfam" id="PF02735">
    <property type="entry name" value="Ku"/>
    <property type="match status" value="1"/>
</dbReference>